<accession>A0A1C0U287</accession>
<dbReference type="GO" id="GO:0005576">
    <property type="term" value="C:extracellular region"/>
    <property type="evidence" value="ECO:0007669"/>
    <property type="project" value="InterPro"/>
</dbReference>
<keyword evidence="2" id="KW-0328">Glycosyltransferase</keyword>
<dbReference type="GO" id="GO:0003950">
    <property type="term" value="F:NAD+ poly-ADP-ribosyltransferase activity"/>
    <property type="evidence" value="ECO:0007669"/>
    <property type="project" value="InterPro"/>
</dbReference>
<dbReference type="EC" id="2.4.2.-" evidence="2"/>
<keyword evidence="2" id="KW-0808">Transferase</keyword>
<evidence type="ECO:0000313" key="3">
    <source>
        <dbReference type="Proteomes" id="UP000093476"/>
    </source>
</evidence>
<evidence type="ECO:0000256" key="1">
    <source>
        <dbReference type="SAM" id="Phobius"/>
    </source>
</evidence>
<keyword evidence="1" id="KW-0812">Transmembrane</keyword>
<dbReference type="AlphaFoldDB" id="A0A1C0U287"/>
<proteinExistence type="predicted"/>
<evidence type="ECO:0000313" key="2">
    <source>
        <dbReference type="EMBL" id="OCQ52013.1"/>
    </source>
</evidence>
<protein>
    <submittedName>
        <fullName evidence="2">Pertussis toxin subunit 1</fullName>
        <ecNumber evidence="2">2.4.2.-</ecNumber>
    </submittedName>
</protein>
<dbReference type="Proteomes" id="UP000093476">
    <property type="component" value="Unassembled WGS sequence"/>
</dbReference>
<keyword evidence="1" id="KW-1133">Transmembrane helix</keyword>
<reference evidence="2 3" key="1">
    <citation type="submission" date="2015-12" db="EMBL/GenBank/DDBJ databases">
        <title>Genome comparisons provide insights into the role of secondary metabolites in the pathogenic phase of the Photorhabdus life cycle.</title>
        <authorList>
            <person name="Tobias N.J."/>
            <person name="Mishra B."/>
            <person name="Gupta D.K."/>
            <person name="Thines M."/>
            <person name="Stinear T.P."/>
            <person name="Bode H.B."/>
        </authorList>
    </citation>
    <scope>NUCLEOTIDE SEQUENCE [LARGE SCALE GENOMIC DNA]</scope>
    <source>
        <strain evidence="2 3">PB68.1</strain>
    </source>
</reference>
<keyword evidence="1" id="KW-0472">Membrane</keyword>
<dbReference type="RefSeq" id="WP_065823679.1">
    <property type="nucleotide sequence ID" value="NZ_CAWMQZ010000100.1"/>
</dbReference>
<name>A0A1C0U287_9GAMM</name>
<feature type="transmembrane region" description="Helical" evidence="1">
    <location>
        <begin position="21"/>
        <end position="42"/>
    </location>
</feature>
<dbReference type="Pfam" id="PF02917">
    <property type="entry name" value="Pertussis_S1"/>
    <property type="match status" value="1"/>
</dbReference>
<dbReference type="Gene3D" id="3.90.210.10">
    <property type="entry name" value="Heat-Labile Enterotoxin, subunit A"/>
    <property type="match status" value="1"/>
</dbReference>
<organism evidence="2 3">
    <name type="scientific">Photorhabdus australis subsp. thailandensis</name>
    <dbReference type="NCBI Taxonomy" id="2805096"/>
    <lineage>
        <taxon>Bacteria</taxon>
        <taxon>Pseudomonadati</taxon>
        <taxon>Pseudomonadota</taxon>
        <taxon>Gammaproteobacteria</taxon>
        <taxon>Enterobacterales</taxon>
        <taxon>Morganellaceae</taxon>
        <taxon>Photorhabdus</taxon>
    </lineage>
</organism>
<dbReference type="InterPro" id="IPR003898">
    <property type="entry name" value="Borpert_toxA"/>
</dbReference>
<comment type="caution">
    <text evidence="2">The sequence shown here is derived from an EMBL/GenBank/DDBJ whole genome shotgun (WGS) entry which is preliminary data.</text>
</comment>
<dbReference type="STRING" id="286156.Ppb6_02807"/>
<keyword evidence="3" id="KW-1185">Reference proteome</keyword>
<dbReference type="SUPFAM" id="SSF56399">
    <property type="entry name" value="ADP-ribosylation"/>
    <property type="match status" value="1"/>
</dbReference>
<dbReference type="EMBL" id="LOMY01000100">
    <property type="protein sequence ID" value="OCQ52013.1"/>
    <property type="molecule type" value="Genomic_DNA"/>
</dbReference>
<gene>
    <name evidence="2" type="primary">ptxA</name>
    <name evidence="2" type="ORF">Ppb6_02807</name>
</gene>
<sequence length="284" mass="32099">MWLIIQKIIYFHLSWKLFRNNLTVKVIFFLIPTILSVNSYAIDYVYRVDGRPPEEIFKEGFFPWGNNTSLSQHVNGTSCGRNGTSAYVATTSNRDQAMRIAATLFSAQRIRGENRPPLYLYTIRADRNIYSVRTSARHLISLGDSSFTERTNHSIDIQQEYVAIVPPGSAQGTPAIRPQQIMSADRLTYNEDNFRAESITPSIRNEIYLNSRAHANEGIIPNLHLESNINRPVYAIITGTLACYAVVTSCISGRNKRDGKNLCVDSYSFDLLSTTNNILMGFIE</sequence>